<evidence type="ECO:0000256" key="5">
    <source>
        <dbReference type="ARBA" id="ARBA00022833"/>
    </source>
</evidence>
<feature type="active site" description="Proton acceptor" evidence="9">
    <location>
        <position position="24"/>
    </location>
</feature>
<gene>
    <name evidence="11" type="ORF">BGO89_06360</name>
</gene>
<dbReference type="EC" id="4.-.-.-" evidence="8"/>
<name>A0A1M3KYN2_9BACT</name>
<dbReference type="Proteomes" id="UP000184233">
    <property type="component" value="Unassembled WGS sequence"/>
</dbReference>
<evidence type="ECO:0000313" key="11">
    <source>
        <dbReference type="EMBL" id="OJX57593.1"/>
    </source>
</evidence>
<dbReference type="GO" id="GO:0008616">
    <property type="term" value="P:tRNA queuosine(34) biosynthetic process"/>
    <property type="evidence" value="ECO:0007669"/>
    <property type="project" value="UniProtKB-KW"/>
</dbReference>
<evidence type="ECO:0000256" key="9">
    <source>
        <dbReference type="PIRSR" id="PIRSR006113-1"/>
    </source>
</evidence>
<comment type="catalytic activity">
    <reaction evidence="7 8">
        <text>7,8-dihydroneopterin 3'-triphosphate + H2O = 6-carboxy-5,6,7,8-tetrahydropterin + triphosphate + acetaldehyde + 2 H(+)</text>
        <dbReference type="Rhea" id="RHEA:27966"/>
        <dbReference type="ChEBI" id="CHEBI:15343"/>
        <dbReference type="ChEBI" id="CHEBI:15377"/>
        <dbReference type="ChEBI" id="CHEBI:15378"/>
        <dbReference type="ChEBI" id="CHEBI:18036"/>
        <dbReference type="ChEBI" id="CHEBI:58462"/>
        <dbReference type="ChEBI" id="CHEBI:61032"/>
        <dbReference type="EC" id="4.1.2.50"/>
    </reaction>
</comment>
<evidence type="ECO:0000256" key="10">
    <source>
        <dbReference type="PIRSR" id="PIRSR006113-2"/>
    </source>
</evidence>
<comment type="similarity">
    <text evidence="2 8">Belongs to the PTPS family. QueD subfamily.</text>
</comment>
<evidence type="ECO:0000256" key="1">
    <source>
        <dbReference type="ARBA" id="ARBA00005061"/>
    </source>
</evidence>
<evidence type="ECO:0000256" key="2">
    <source>
        <dbReference type="ARBA" id="ARBA00008900"/>
    </source>
</evidence>
<evidence type="ECO:0000256" key="8">
    <source>
        <dbReference type="PIRNR" id="PIRNR006113"/>
    </source>
</evidence>
<feature type="active site" description="Charge relay system" evidence="9">
    <location>
        <position position="67"/>
    </location>
</feature>
<feature type="binding site" evidence="10">
    <location>
        <position position="15"/>
    </location>
    <ligand>
        <name>Zn(2+)</name>
        <dbReference type="ChEBI" id="CHEBI:29105"/>
    </ligand>
</feature>
<comment type="caution">
    <text evidence="11">The sequence shown here is derived from an EMBL/GenBank/DDBJ whole genome shotgun (WGS) entry which is preliminary data.</text>
</comment>
<dbReference type="GO" id="GO:0070497">
    <property type="term" value="F:6-carboxytetrahydropterin synthase activity"/>
    <property type="evidence" value="ECO:0007669"/>
    <property type="project" value="UniProtKB-EC"/>
</dbReference>
<dbReference type="PANTHER" id="PTHR12589">
    <property type="entry name" value="PYRUVOYL TETRAHYDROBIOPTERIN SYNTHASE"/>
    <property type="match status" value="1"/>
</dbReference>
<dbReference type="InterPro" id="IPR038418">
    <property type="entry name" value="6-PTP_synth/QueD_sf"/>
</dbReference>
<dbReference type="PIRSF" id="PIRSF006113">
    <property type="entry name" value="PTP_synth"/>
    <property type="match status" value="1"/>
</dbReference>
<comment type="cofactor">
    <cofactor evidence="8 10">
        <name>Zn(2+)</name>
        <dbReference type="ChEBI" id="CHEBI:29105"/>
    </cofactor>
    <text evidence="8 10">Binds 1 zinc ion per subunit.</text>
</comment>
<proteinExistence type="inferred from homology"/>
<protein>
    <recommendedName>
        <fullName evidence="3 8">6-carboxy-5,6,7,8-tetrahydropterin synthase</fullName>
        <ecNumber evidence="8">4.-.-.-</ecNumber>
    </recommendedName>
</protein>
<organism evidence="11 12">
    <name type="scientific">Candidatus Kapaibacterium thiocyanatum</name>
    <dbReference type="NCBI Taxonomy" id="1895771"/>
    <lineage>
        <taxon>Bacteria</taxon>
        <taxon>Pseudomonadati</taxon>
        <taxon>Candidatus Kapaibacteriota</taxon>
        <taxon>Candidatus Kapaibacteriia</taxon>
        <taxon>Candidatus Kapaibacteriales</taxon>
        <taxon>Candidatus Kapaibacteriaceae</taxon>
        <taxon>Candidatus Kapaibacterium</taxon>
    </lineage>
</organism>
<dbReference type="STRING" id="1895771.BGO89_06360"/>
<comment type="pathway">
    <text evidence="1 8">Purine metabolism; 7-cyano-7-deazaguanine biosynthesis.</text>
</comment>
<reference evidence="11 12" key="1">
    <citation type="submission" date="2016-09" db="EMBL/GenBank/DDBJ databases">
        <title>Genome-resolved meta-omics ties microbial dynamics to process performance in biotechnology for thiocyanate degradation.</title>
        <authorList>
            <person name="Kantor R.S."/>
            <person name="Huddy R.J."/>
            <person name="Iyer R."/>
            <person name="Thomas B.C."/>
            <person name="Brown C.T."/>
            <person name="Anantharaman K."/>
            <person name="Tringe S."/>
            <person name="Hettich R.L."/>
            <person name="Harrison S.T."/>
            <person name="Banfield J.F."/>
        </authorList>
    </citation>
    <scope>NUCLEOTIDE SEQUENCE [LARGE SCALE GENOMIC DNA]</scope>
    <source>
        <strain evidence="11">59-99</strain>
    </source>
</reference>
<dbReference type="GO" id="GO:0046872">
    <property type="term" value="F:metal ion binding"/>
    <property type="evidence" value="ECO:0007669"/>
    <property type="project" value="UniProtKB-KW"/>
</dbReference>
<keyword evidence="6 8" id="KW-0456">Lyase</keyword>
<feature type="active site" description="Charge relay system" evidence="9">
    <location>
        <position position="128"/>
    </location>
</feature>
<dbReference type="PANTHER" id="PTHR12589:SF7">
    <property type="entry name" value="6-PYRUVOYL TETRAHYDROBIOPTERIN SYNTHASE"/>
    <property type="match status" value="1"/>
</dbReference>
<dbReference type="Gene3D" id="3.30.479.10">
    <property type="entry name" value="6-pyruvoyl tetrahydropterin synthase/QueD"/>
    <property type="match status" value="2"/>
</dbReference>
<evidence type="ECO:0000256" key="4">
    <source>
        <dbReference type="ARBA" id="ARBA00022723"/>
    </source>
</evidence>
<accession>A0A1M3KYN2</accession>
<dbReference type="InterPro" id="IPR007115">
    <property type="entry name" value="6-PTP_synth/QueD"/>
</dbReference>
<dbReference type="Pfam" id="PF01242">
    <property type="entry name" value="PTPS"/>
    <property type="match status" value="1"/>
</dbReference>
<evidence type="ECO:0000256" key="6">
    <source>
        <dbReference type="ARBA" id="ARBA00023239"/>
    </source>
</evidence>
<dbReference type="UniPathway" id="UPA00391"/>
<sequence length="140" mass="15903">MRTTISKTFRWEMGHRLPTHPGLCRNIHGHSYEALVVLAGEPAADGMVMDYFDVKTMVQPIIDELDHCFLLDTSDTVLGDFFAAHPMKVVSVGFPTTAENIARMLLERIVERLPHDHRLDAVRVRVYETEKTWAEVEAGL</sequence>
<feature type="binding site" evidence="10">
    <location>
        <position position="30"/>
    </location>
    <ligand>
        <name>Zn(2+)</name>
        <dbReference type="ChEBI" id="CHEBI:29105"/>
    </ligand>
</feature>
<keyword evidence="8" id="KW-0671">Queuosine biosynthesis</keyword>
<evidence type="ECO:0000256" key="3">
    <source>
        <dbReference type="ARBA" id="ARBA00018141"/>
    </source>
</evidence>
<dbReference type="SUPFAM" id="SSF55620">
    <property type="entry name" value="Tetrahydrobiopterin biosynthesis enzymes-like"/>
    <property type="match status" value="1"/>
</dbReference>
<evidence type="ECO:0000313" key="12">
    <source>
        <dbReference type="Proteomes" id="UP000184233"/>
    </source>
</evidence>
<keyword evidence="4 8" id="KW-0479">Metal-binding</keyword>
<feature type="binding site" evidence="10">
    <location>
        <position position="28"/>
    </location>
    <ligand>
        <name>Zn(2+)</name>
        <dbReference type="ChEBI" id="CHEBI:29105"/>
    </ligand>
</feature>
<keyword evidence="5 8" id="KW-0862">Zinc</keyword>
<dbReference type="EMBL" id="MKVH01000021">
    <property type="protein sequence ID" value="OJX57593.1"/>
    <property type="molecule type" value="Genomic_DNA"/>
</dbReference>
<evidence type="ECO:0000256" key="7">
    <source>
        <dbReference type="ARBA" id="ARBA00048807"/>
    </source>
</evidence>
<dbReference type="AlphaFoldDB" id="A0A1M3KYN2"/>